<reference evidence="9 10" key="1">
    <citation type="submission" date="2019-06" db="EMBL/GenBank/DDBJ databases">
        <title>Whole genome shotgun sequence of Glutamicibacter uratoxydans NBRC 15515.</title>
        <authorList>
            <person name="Hosoyama A."/>
            <person name="Uohara A."/>
            <person name="Ohji S."/>
            <person name="Ichikawa N."/>
        </authorList>
    </citation>
    <scope>NUCLEOTIDE SEQUENCE [LARGE SCALE GENOMIC DNA]</scope>
    <source>
        <strain evidence="9 10">NBRC 15515</strain>
    </source>
</reference>
<evidence type="ECO:0000256" key="5">
    <source>
        <dbReference type="ARBA" id="ARBA00058938"/>
    </source>
</evidence>
<evidence type="ECO:0000256" key="6">
    <source>
        <dbReference type="ARBA" id="ARBA00070406"/>
    </source>
</evidence>
<evidence type="ECO:0000256" key="1">
    <source>
        <dbReference type="ARBA" id="ARBA00022798"/>
    </source>
</evidence>
<dbReference type="GO" id="GO:0006071">
    <property type="term" value="P:glycerol metabolic process"/>
    <property type="evidence" value="ECO:0007669"/>
    <property type="project" value="UniProtKB-KW"/>
</dbReference>
<dbReference type="InterPro" id="IPR005471">
    <property type="entry name" value="Tscrpt_reg_IclR_N"/>
</dbReference>
<evidence type="ECO:0000313" key="10">
    <source>
        <dbReference type="Proteomes" id="UP000316612"/>
    </source>
</evidence>
<protein>
    <recommendedName>
        <fullName evidence="6">Glycerol operon regulatory protein</fullName>
    </recommendedName>
</protein>
<dbReference type="SUPFAM" id="SSF55781">
    <property type="entry name" value="GAF domain-like"/>
    <property type="match status" value="1"/>
</dbReference>
<dbReference type="SMART" id="SM00346">
    <property type="entry name" value="HTH_ICLR"/>
    <property type="match status" value="1"/>
</dbReference>
<proteinExistence type="predicted"/>
<dbReference type="RefSeq" id="WP_141361740.1">
    <property type="nucleotide sequence ID" value="NZ_BAAAJL010000003.1"/>
</dbReference>
<dbReference type="Pfam" id="PF09339">
    <property type="entry name" value="HTH_IclR"/>
    <property type="match status" value="1"/>
</dbReference>
<evidence type="ECO:0000259" key="7">
    <source>
        <dbReference type="PROSITE" id="PS51077"/>
    </source>
</evidence>
<dbReference type="Proteomes" id="UP000316612">
    <property type="component" value="Unassembled WGS sequence"/>
</dbReference>
<dbReference type="FunFam" id="1.10.10.10:FF:000056">
    <property type="entry name" value="IclR family transcriptional regulator"/>
    <property type="match status" value="1"/>
</dbReference>
<keyword evidence="4" id="KW-0804">Transcription</keyword>
<keyword evidence="3" id="KW-0238">DNA-binding</keyword>
<evidence type="ECO:0000256" key="2">
    <source>
        <dbReference type="ARBA" id="ARBA00023015"/>
    </source>
</evidence>
<comment type="function">
    <text evidence="5">May be an activator protein for the gylABX operon.</text>
</comment>
<comment type="caution">
    <text evidence="9">The sequence shown here is derived from an EMBL/GenBank/DDBJ whole genome shotgun (WGS) entry which is preliminary data.</text>
</comment>
<dbReference type="InterPro" id="IPR036388">
    <property type="entry name" value="WH-like_DNA-bd_sf"/>
</dbReference>
<dbReference type="PROSITE" id="PS51078">
    <property type="entry name" value="ICLR_ED"/>
    <property type="match status" value="1"/>
</dbReference>
<dbReference type="GO" id="GO:0045892">
    <property type="term" value="P:negative regulation of DNA-templated transcription"/>
    <property type="evidence" value="ECO:0007669"/>
    <property type="project" value="TreeGrafter"/>
</dbReference>
<dbReference type="InterPro" id="IPR036390">
    <property type="entry name" value="WH_DNA-bd_sf"/>
</dbReference>
<keyword evidence="10" id="KW-1185">Reference proteome</keyword>
<dbReference type="PANTHER" id="PTHR30136:SF35">
    <property type="entry name" value="HTH-TYPE TRANSCRIPTIONAL REGULATOR RV1719"/>
    <property type="match status" value="1"/>
</dbReference>
<dbReference type="OrthoDB" id="7274111at2"/>
<dbReference type="Pfam" id="PF01614">
    <property type="entry name" value="IclR_C"/>
    <property type="match status" value="1"/>
</dbReference>
<dbReference type="Gene3D" id="1.10.10.10">
    <property type="entry name" value="Winged helix-like DNA-binding domain superfamily/Winged helix DNA-binding domain"/>
    <property type="match status" value="1"/>
</dbReference>
<dbReference type="GO" id="GO:0003700">
    <property type="term" value="F:DNA-binding transcription factor activity"/>
    <property type="evidence" value="ECO:0007669"/>
    <property type="project" value="TreeGrafter"/>
</dbReference>
<sequence>MGETTEKTSGGISANRSVSRAIAVLRALAAKGNGQTVTEIAKRVQLPRATVFRLLLTLEEEGFVDRQDTLYFLGWDLARIAQDVDPTAGLVSRVSDVVEEVADAMNETVTLSVRRGKYDLDLVQQAAPRSIGVTMSDMKGMRWPLHASATGKLLLAELDRDEIRVATGNKLEKLTPVTITTWKGLDAELQAVREQGWASTVDELEEGIISVAVPLRGAGGDLVASLAYIAPRHRIGTDKIETQKINELLEGAQRVRQRIVSLTDTLPATR</sequence>
<dbReference type="EMBL" id="BJNY01000002">
    <property type="protein sequence ID" value="GED05052.1"/>
    <property type="molecule type" value="Genomic_DNA"/>
</dbReference>
<gene>
    <name evidence="9" type="ORF">AUR04nite_05840</name>
</gene>
<dbReference type="AlphaFoldDB" id="A0A4Y4DIH0"/>
<accession>A0A4Y4DIH0</accession>
<name>A0A4Y4DIH0_GLUUR</name>
<evidence type="ECO:0000256" key="4">
    <source>
        <dbReference type="ARBA" id="ARBA00023163"/>
    </source>
</evidence>
<dbReference type="InterPro" id="IPR014757">
    <property type="entry name" value="Tscrpt_reg_IclR_C"/>
</dbReference>
<feature type="domain" description="IclR-ED" evidence="8">
    <location>
        <begin position="76"/>
        <end position="261"/>
    </location>
</feature>
<dbReference type="PANTHER" id="PTHR30136">
    <property type="entry name" value="HELIX-TURN-HELIX TRANSCRIPTIONAL REGULATOR, ICLR FAMILY"/>
    <property type="match status" value="1"/>
</dbReference>
<evidence type="ECO:0000313" key="9">
    <source>
        <dbReference type="EMBL" id="GED05052.1"/>
    </source>
</evidence>
<evidence type="ECO:0000259" key="8">
    <source>
        <dbReference type="PROSITE" id="PS51078"/>
    </source>
</evidence>
<dbReference type="Gene3D" id="3.30.450.40">
    <property type="match status" value="1"/>
</dbReference>
<dbReference type="SUPFAM" id="SSF46785">
    <property type="entry name" value="Winged helix' DNA-binding domain"/>
    <property type="match status" value="1"/>
</dbReference>
<keyword evidence="2" id="KW-0805">Transcription regulation</keyword>
<dbReference type="InterPro" id="IPR050707">
    <property type="entry name" value="HTH_MetabolicPath_Reg"/>
</dbReference>
<evidence type="ECO:0000256" key="3">
    <source>
        <dbReference type="ARBA" id="ARBA00023125"/>
    </source>
</evidence>
<dbReference type="InterPro" id="IPR029016">
    <property type="entry name" value="GAF-like_dom_sf"/>
</dbReference>
<keyword evidence="1" id="KW-0319">Glycerol metabolism</keyword>
<organism evidence="9 10">
    <name type="scientific">Glutamicibacter uratoxydans</name>
    <name type="common">Arthrobacter uratoxydans</name>
    <dbReference type="NCBI Taxonomy" id="43667"/>
    <lineage>
        <taxon>Bacteria</taxon>
        <taxon>Bacillati</taxon>
        <taxon>Actinomycetota</taxon>
        <taxon>Actinomycetes</taxon>
        <taxon>Micrococcales</taxon>
        <taxon>Micrococcaceae</taxon>
        <taxon>Glutamicibacter</taxon>
    </lineage>
</organism>
<feature type="domain" description="HTH iclR-type" evidence="7">
    <location>
        <begin position="15"/>
        <end position="75"/>
    </location>
</feature>
<dbReference type="GO" id="GO:0003677">
    <property type="term" value="F:DNA binding"/>
    <property type="evidence" value="ECO:0007669"/>
    <property type="project" value="UniProtKB-KW"/>
</dbReference>
<dbReference type="PROSITE" id="PS51077">
    <property type="entry name" value="HTH_ICLR"/>
    <property type="match status" value="1"/>
</dbReference>